<name>A0A1S9NC76_CLOBE</name>
<evidence type="ECO:0008006" key="3">
    <source>
        <dbReference type="Google" id="ProtNLM"/>
    </source>
</evidence>
<protein>
    <recommendedName>
        <fullName evidence="3">DUF1874 domain-containing protein</fullName>
    </recommendedName>
</protein>
<dbReference type="InterPro" id="IPR015055">
    <property type="entry name" value="STIV_B116-like"/>
</dbReference>
<evidence type="ECO:0000313" key="1">
    <source>
        <dbReference type="EMBL" id="OOP75090.1"/>
    </source>
</evidence>
<dbReference type="Proteomes" id="UP000190959">
    <property type="component" value="Unassembled WGS sequence"/>
</dbReference>
<dbReference type="EMBL" id="MWMH01000001">
    <property type="protein sequence ID" value="OOP75090.1"/>
    <property type="molecule type" value="Genomic_DNA"/>
</dbReference>
<dbReference type="SUPFAM" id="SSF143602">
    <property type="entry name" value="STIV B116-like"/>
    <property type="match status" value="1"/>
</dbReference>
<accession>A0A1S9NC76</accession>
<dbReference type="InterPro" id="IPR037236">
    <property type="entry name" value="STIV_B116-like_sf"/>
</dbReference>
<sequence>MNMKVAIFNGTVATTNGVYKISDIDVESAKNLLYKDGFISAIGHESTAEAIADTLNMDIKMNRINFKQEVGQKAIVFKLNVRPPEGSVLSRDEIEKIGYSFKLMERLE</sequence>
<reference evidence="1 2" key="1">
    <citation type="submission" date="2017-02" db="EMBL/GenBank/DDBJ databases">
        <title>Genome sequence of Clostridium beijerinckii Br21.</title>
        <authorList>
            <person name="Fonseca B.C."/>
            <person name="Guazzaroni M.E."/>
            <person name="Riano-Pachon D.M."/>
            <person name="Reginatto V."/>
        </authorList>
    </citation>
    <scope>NUCLEOTIDE SEQUENCE [LARGE SCALE GENOMIC DNA]</scope>
    <source>
        <strain evidence="1 2">Br21</strain>
    </source>
</reference>
<dbReference type="Gene3D" id="3.40.50.11170">
    <property type="entry name" value="Uncharacterised protein PF08960, DUF1874"/>
    <property type="match status" value="1"/>
</dbReference>
<dbReference type="AlphaFoldDB" id="A0A1S9NC76"/>
<dbReference type="Pfam" id="PF08960">
    <property type="entry name" value="STIV_B116-like"/>
    <property type="match status" value="1"/>
</dbReference>
<evidence type="ECO:0000313" key="2">
    <source>
        <dbReference type="Proteomes" id="UP000190959"/>
    </source>
</evidence>
<comment type="caution">
    <text evidence="1">The sequence shown here is derived from an EMBL/GenBank/DDBJ whole genome shotgun (WGS) entry which is preliminary data.</text>
</comment>
<organism evidence="1 2">
    <name type="scientific">Clostridium beijerinckii</name>
    <name type="common">Clostridium MP</name>
    <dbReference type="NCBI Taxonomy" id="1520"/>
    <lineage>
        <taxon>Bacteria</taxon>
        <taxon>Bacillati</taxon>
        <taxon>Bacillota</taxon>
        <taxon>Clostridia</taxon>
        <taxon>Eubacteriales</taxon>
        <taxon>Clostridiaceae</taxon>
        <taxon>Clostridium</taxon>
    </lineage>
</organism>
<gene>
    <name evidence="1" type="ORF">CBEIBR21_02680</name>
</gene>
<proteinExistence type="predicted"/>